<dbReference type="AlphaFoldDB" id="A0AAD6CTU9"/>
<dbReference type="PANTHER" id="PTHR10978">
    <property type="entry name" value="SUCCINATE DEHYDROGENASE CYTOCHROME B560 SUBUNIT"/>
    <property type="match status" value="1"/>
</dbReference>
<sequence length="179" mass="19747">MLLRASRHIPTTARLFRVNGVTFRRNVSTQNIPTESPHHRLAAQRLNRPVSPHISIYKWQFVSSASILHRITGILLSGSLYAFGTLYLLSPNLGIHLDSTTMVDAFGALPTAVKIGVKFGTTMPFTYHAFNGMKQLVWDTGRLLGKKQNGRASWAVLVCSISASLGLALYKPGDEEDVQ</sequence>
<keyword evidence="6" id="KW-0408">Iron</keyword>
<keyword evidence="3 8" id="KW-0812">Transmembrane</keyword>
<comment type="subcellular location">
    <subcellularLocation>
        <location evidence="1">Membrane</location>
    </subcellularLocation>
</comment>
<keyword evidence="7 8" id="KW-0472">Membrane</keyword>
<keyword evidence="5 8" id="KW-1133">Transmembrane helix</keyword>
<evidence type="ECO:0000313" key="10">
    <source>
        <dbReference type="Proteomes" id="UP001220324"/>
    </source>
</evidence>
<feature type="transmembrane region" description="Helical" evidence="8">
    <location>
        <begin position="67"/>
        <end position="89"/>
    </location>
</feature>
<dbReference type="GO" id="GO:0016020">
    <property type="term" value="C:membrane"/>
    <property type="evidence" value="ECO:0007669"/>
    <property type="project" value="UniProtKB-SubCell"/>
</dbReference>
<evidence type="ECO:0000256" key="4">
    <source>
        <dbReference type="ARBA" id="ARBA00022723"/>
    </source>
</evidence>
<proteinExistence type="predicted"/>
<dbReference type="PANTHER" id="PTHR10978:SF5">
    <property type="entry name" value="SUCCINATE DEHYDROGENASE CYTOCHROME B560 SUBUNIT, MITOCHONDRIAL"/>
    <property type="match status" value="1"/>
</dbReference>
<evidence type="ECO:0000256" key="3">
    <source>
        <dbReference type="ARBA" id="ARBA00022692"/>
    </source>
</evidence>
<keyword evidence="10" id="KW-1185">Reference proteome</keyword>
<evidence type="ECO:0000256" key="8">
    <source>
        <dbReference type="SAM" id="Phobius"/>
    </source>
</evidence>
<reference evidence="9 10" key="1">
    <citation type="journal article" date="2023" name="IMA Fungus">
        <title>Comparative genomic study of the Penicillium genus elucidates a diverse pangenome and 15 lateral gene transfer events.</title>
        <authorList>
            <person name="Petersen C."/>
            <person name="Sorensen T."/>
            <person name="Nielsen M.R."/>
            <person name="Sondergaard T.E."/>
            <person name="Sorensen J.L."/>
            <person name="Fitzpatrick D.A."/>
            <person name="Frisvad J.C."/>
            <person name="Nielsen K.L."/>
        </authorList>
    </citation>
    <scope>NUCLEOTIDE SEQUENCE [LARGE SCALE GENOMIC DNA]</scope>
    <source>
        <strain evidence="9 10">IBT 35679</strain>
    </source>
</reference>
<dbReference type="SUPFAM" id="SSF81343">
    <property type="entry name" value="Fumarate reductase respiratory complex transmembrane subunits"/>
    <property type="match status" value="1"/>
</dbReference>
<protein>
    <submittedName>
        <fullName evidence="9">Succinate dehydrogenase cytochrome b560 subunit</fullName>
    </submittedName>
</protein>
<dbReference type="CDD" id="cd03499">
    <property type="entry name" value="SQR_TypeC_SdhC"/>
    <property type="match status" value="1"/>
</dbReference>
<dbReference type="InterPro" id="IPR034804">
    <property type="entry name" value="SQR/QFR_C/D"/>
</dbReference>
<dbReference type="Gene3D" id="1.20.1300.10">
    <property type="entry name" value="Fumarate reductase/succinate dehydrogenase, transmembrane subunit"/>
    <property type="match status" value="1"/>
</dbReference>
<keyword evidence="4" id="KW-0479">Metal-binding</keyword>
<feature type="transmembrane region" description="Helical" evidence="8">
    <location>
        <begin position="152"/>
        <end position="170"/>
    </location>
</feature>
<organism evidence="9 10">
    <name type="scientific">Penicillium frequentans</name>
    <dbReference type="NCBI Taxonomy" id="3151616"/>
    <lineage>
        <taxon>Eukaryota</taxon>
        <taxon>Fungi</taxon>
        <taxon>Dikarya</taxon>
        <taxon>Ascomycota</taxon>
        <taxon>Pezizomycotina</taxon>
        <taxon>Eurotiomycetes</taxon>
        <taxon>Eurotiomycetidae</taxon>
        <taxon>Eurotiales</taxon>
        <taxon>Aspergillaceae</taxon>
        <taxon>Penicillium</taxon>
    </lineage>
</organism>
<dbReference type="Proteomes" id="UP001220324">
    <property type="component" value="Unassembled WGS sequence"/>
</dbReference>
<dbReference type="GO" id="GO:0006099">
    <property type="term" value="P:tricarboxylic acid cycle"/>
    <property type="evidence" value="ECO:0007669"/>
    <property type="project" value="InterPro"/>
</dbReference>
<dbReference type="InterPro" id="IPR014314">
    <property type="entry name" value="Succ_DH_cytb556"/>
</dbReference>
<dbReference type="Pfam" id="PF01127">
    <property type="entry name" value="Sdh_cyt"/>
    <property type="match status" value="1"/>
</dbReference>
<accession>A0AAD6CTU9</accession>
<dbReference type="InterPro" id="IPR000701">
    <property type="entry name" value="SuccDH_FuR_B_TM-su"/>
</dbReference>
<dbReference type="EMBL" id="JAQIZZ010000006">
    <property type="protein sequence ID" value="KAJ5538667.1"/>
    <property type="molecule type" value="Genomic_DNA"/>
</dbReference>
<evidence type="ECO:0000313" key="9">
    <source>
        <dbReference type="EMBL" id="KAJ5538667.1"/>
    </source>
</evidence>
<gene>
    <name evidence="9" type="ORF">N7494_008146</name>
</gene>
<evidence type="ECO:0000256" key="5">
    <source>
        <dbReference type="ARBA" id="ARBA00022989"/>
    </source>
</evidence>
<dbReference type="GO" id="GO:0006121">
    <property type="term" value="P:mitochondrial electron transport, succinate to ubiquinone"/>
    <property type="evidence" value="ECO:0007669"/>
    <property type="project" value="TreeGrafter"/>
</dbReference>
<evidence type="ECO:0000256" key="7">
    <source>
        <dbReference type="ARBA" id="ARBA00023136"/>
    </source>
</evidence>
<evidence type="ECO:0000256" key="2">
    <source>
        <dbReference type="ARBA" id="ARBA00022617"/>
    </source>
</evidence>
<comment type="caution">
    <text evidence="9">The sequence shown here is derived from an EMBL/GenBank/DDBJ whole genome shotgun (WGS) entry which is preliminary data.</text>
</comment>
<name>A0AAD6CTU9_9EURO</name>
<dbReference type="GO" id="GO:0005739">
    <property type="term" value="C:mitochondrion"/>
    <property type="evidence" value="ECO:0007669"/>
    <property type="project" value="GOC"/>
</dbReference>
<keyword evidence="2" id="KW-0349">Heme</keyword>
<evidence type="ECO:0000256" key="1">
    <source>
        <dbReference type="ARBA" id="ARBA00004370"/>
    </source>
</evidence>
<evidence type="ECO:0000256" key="6">
    <source>
        <dbReference type="ARBA" id="ARBA00023004"/>
    </source>
</evidence>
<dbReference type="GO" id="GO:0046872">
    <property type="term" value="F:metal ion binding"/>
    <property type="evidence" value="ECO:0007669"/>
    <property type="project" value="UniProtKB-KW"/>
</dbReference>
<dbReference type="GO" id="GO:0009055">
    <property type="term" value="F:electron transfer activity"/>
    <property type="evidence" value="ECO:0007669"/>
    <property type="project" value="InterPro"/>
</dbReference>
<dbReference type="NCBIfam" id="TIGR02970">
    <property type="entry name" value="succ_dehyd_cytB"/>
    <property type="match status" value="1"/>
</dbReference>